<gene>
    <name evidence="8" type="ORF">GCM10009740_17850</name>
</gene>
<evidence type="ECO:0000313" key="8">
    <source>
        <dbReference type="EMBL" id="GAA2028649.1"/>
    </source>
</evidence>
<dbReference type="Proteomes" id="UP001501285">
    <property type="component" value="Unassembled WGS sequence"/>
</dbReference>
<dbReference type="InterPro" id="IPR044068">
    <property type="entry name" value="CB"/>
</dbReference>
<dbReference type="Pfam" id="PF14659">
    <property type="entry name" value="Phage_int_SAM_3"/>
    <property type="match status" value="1"/>
</dbReference>
<dbReference type="PANTHER" id="PTHR30349">
    <property type="entry name" value="PHAGE INTEGRASE-RELATED"/>
    <property type="match status" value="1"/>
</dbReference>
<feature type="domain" description="Tyr recombinase" evidence="6">
    <location>
        <begin position="174"/>
        <end position="362"/>
    </location>
</feature>
<dbReference type="PANTHER" id="PTHR30349:SF64">
    <property type="entry name" value="PROPHAGE INTEGRASE INTD-RELATED"/>
    <property type="match status" value="1"/>
</dbReference>
<organism evidence="8 9">
    <name type="scientific">Terrabacter terrae</name>
    <dbReference type="NCBI Taxonomy" id="318434"/>
    <lineage>
        <taxon>Bacteria</taxon>
        <taxon>Bacillati</taxon>
        <taxon>Actinomycetota</taxon>
        <taxon>Actinomycetes</taxon>
        <taxon>Micrococcales</taxon>
        <taxon>Intrasporangiaceae</taxon>
        <taxon>Terrabacter</taxon>
    </lineage>
</organism>
<dbReference type="CDD" id="cd01189">
    <property type="entry name" value="INT_ICEBs1_C_like"/>
    <property type="match status" value="1"/>
</dbReference>
<sequence>MANKPNKRGFGHLRRLPSKRWQASYVGPDLARHNSPTTFATKGDAEAWLGAERTLVASGRWESPVSRTQTRTASSFSSYARRWLDDRPLKPRTKDGYEHLLERYLLPVFGDRPLASITPSQVRVWWAGLNRSTPTVNARAYALLKAVLNTAVADEEIFANPCRIKSASNAPRAREIRPATVAELDTIVATLPEHRRAIALLCSWCALRIGEVLELRRKDVDLTRGTVRVDRSLAWVKGRPVVGAPKSAAGRRTVAIPPHVVPAISAHLAGHVGRGKESLLFPARDGRSHLQPTVFNDAFRKAKLAAAREDLRVHDLRHTGATLAAMTGATLAELQQRLGHSSVGAALRYQHAAAGRDAQIAAALSLLAAGPLDETHPLPTAPD</sequence>
<comment type="similarity">
    <text evidence="1">Belongs to the 'phage' integrase family.</text>
</comment>
<evidence type="ECO:0000256" key="1">
    <source>
        <dbReference type="ARBA" id="ARBA00008857"/>
    </source>
</evidence>
<dbReference type="InterPro" id="IPR058717">
    <property type="entry name" value="Phage_L5_Integrase_N"/>
</dbReference>
<dbReference type="Pfam" id="PF00589">
    <property type="entry name" value="Phage_integrase"/>
    <property type="match status" value="1"/>
</dbReference>
<accession>A0ABN2U4R1</accession>
<dbReference type="Gene3D" id="1.10.150.130">
    <property type="match status" value="1"/>
</dbReference>
<name>A0ABN2U4R1_9MICO</name>
<dbReference type="InterPro" id="IPR013762">
    <property type="entry name" value="Integrase-like_cat_sf"/>
</dbReference>
<keyword evidence="4" id="KW-0233">DNA recombination</keyword>
<dbReference type="PROSITE" id="PS51898">
    <property type="entry name" value="TYR_RECOMBINASE"/>
    <property type="match status" value="1"/>
</dbReference>
<dbReference type="Pfam" id="PF26003">
    <property type="entry name" value="Integrase_N_phage"/>
    <property type="match status" value="1"/>
</dbReference>
<evidence type="ECO:0000313" key="9">
    <source>
        <dbReference type="Proteomes" id="UP001501285"/>
    </source>
</evidence>
<proteinExistence type="inferred from homology"/>
<dbReference type="InterPro" id="IPR004107">
    <property type="entry name" value="Integrase_SAM-like_N"/>
</dbReference>
<dbReference type="SUPFAM" id="SSF56349">
    <property type="entry name" value="DNA breaking-rejoining enzymes"/>
    <property type="match status" value="1"/>
</dbReference>
<dbReference type="PROSITE" id="PS51900">
    <property type="entry name" value="CB"/>
    <property type="match status" value="1"/>
</dbReference>
<evidence type="ECO:0000256" key="3">
    <source>
        <dbReference type="ARBA" id="ARBA00023125"/>
    </source>
</evidence>
<evidence type="ECO:0000259" key="7">
    <source>
        <dbReference type="PROSITE" id="PS51900"/>
    </source>
</evidence>
<evidence type="ECO:0000256" key="2">
    <source>
        <dbReference type="ARBA" id="ARBA00022908"/>
    </source>
</evidence>
<dbReference type="EMBL" id="BAAANB010000014">
    <property type="protein sequence ID" value="GAA2028649.1"/>
    <property type="molecule type" value="Genomic_DNA"/>
</dbReference>
<dbReference type="InterPro" id="IPR002104">
    <property type="entry name" value="Integrase_catalytic"/>
</dbReference>
<protein>
    <submittedName>
        <fullName evidence="8">Site-specific integrase</fullName>
    </submittedName>
</protein>
<dbReference type="InterPro" id="IPR050090">
    <property type="entry name" value="Tyrosine_recombinase_XerCD"/>
</dbReference>
<evidence type="ECO:0000256" key="4">
    <source>
        <dbReference type="ARBA" id="ARBA00023172"/>
    </source>
</evidence>
<dbReference type="InterPro" id="IPR011010">
    <property type="entry name" value="DNA_brk_join_enz"/>
</dbReference>
<feature type="domain" description="Core-binding (CB)" evidence="7">
    <location>
        <begin position="74"/>
        <end position="152"/>
    </location>
</feature>
<evidence type="ECO:0000259" key="6">
    <source>
        <dbReference type="PROSITE" id="PS51898"/>
    </source>
</evidence>
<dbReference type="Gene3D" id="1.10.443.10">
    <property type="entry name" value="Intergrase catalytic core"/>
    <property type="match status" value="1"/>
</dbReference>
<comment type="caution">
    <text evidence="8">The sequence shown here is derived from an EMBL/GenBank/DDBJ whole genome shotgun (WGS) entry which is preliminary data.</text>
</comment>
<keyword evidence="9" id="KW-1185">Reference proteome</keyword>
<evidence type="ECO:0000256" key="5">
    <source>
        <dbReference type="PROSITE-ProRule" id="PRU01248"/>
    </source>
</evidence>
<keyword evidence="3 5" id="KW-0238">DNA-binding</keyword>
<dbReference type="InterPro" id="IPR010998">
    <property type="entry name" value="Integrase_recombinase_N"/>
</dbReference>
<keyword evidence="2" id="KW-0229">DNA integration</keyword>
<reference evidence="8 9" key="1">
    <citation type="journal article" date="2019" name="Int. J. Syst. Evol. Microbiol.">
        <title>The Global Catalogue of Microorganisms (GCM) 10K type strain sequencing project: providing services to taxonomists for standard genome sequencing and annotation.</title>
        <authorList>
            <consortium name="The Broad Institute Genomics Platform"/>
            <consortium name="The Broad Institute Genome Sequencing Center for Infectious Disease"/>
            <person name="Wu L."/>
            <person name="Ma J."/>
        </authorList>
    </citation>
    <scope>NUCLEOTIDE SEQUENCE [LARGE SCALE GENOMIC DNA]</scope>
    <source>
        <strain evidence="8 9">JCM 14283</strain>
    </source>
</reference>
<dbReference type="RefSeq" id="WP_343990268.1">
    <property type="nucleotide sequence ID" value="NZ_BAAANB010000014.1"/>
</dbReference>